<keyword evidence="6" id="KW-0732">Signal</keyword>
<reference evidence="18" key="1">
    <citation type="submission" date="2025-08" db="UniProtKB">
        <authorList>
            <consortium name="Ensembl"/>
        </authorList>
    </citation>
    <scope>IDENTIFICATION</scope>
</reference>
<sequence length="585" mass="67902">MSFLPLRTHSPHLQNTFSAMANLHAAALIFTFLQVESQEGINIFSTRFIPTNTSLTNTRTHDMISEKKIFKAQFECFQKMKEDLPPNKEAQVTRFCQVDGRWFQNQITKHTWINFSSCIVYPTVTIQVESQEDMNIFSTDQFLSTTISPTNSKTWYTESESNDFYSYSQILKAQFECVQKMKDDELPNKEGTFCNRTWDGWLCWEDTPAGEVSVQNCPDYFPDFDPTEKVTKICKVNGQWFRHPTSKRVWSNYTLCNANVAQKFQMALNMFYLTVIGHSLSIITLLISLTIFFHFKSLGCQRITLHKNLFMSYILHSFITIVELTAVANNQHLVAGNPVWCKVLQFFHQYVMGCNFFWMLCEGIYLHTLIVVAVFAEKQQLCWYFFLGWGFPSIPAIIHAVARTLYYNDKCWISSATHLLYIIHGPIMVALLVNLFFLLNIVRVLVTKLKDTHRAESYMYIKAVRATLILVPLLGIHIVLVPWKPFDKLAGEIYEYIIHILMHYQGLLVATIFCFCNGEVQAVLRRYWQQHLFRLQHSPREHRYTRSASYTASSVTEVPAYLFSKDGRVACESEPWLECTEDTSA</sequence>
<evidence type="ECO:0000256" key="3">
    <source>
        <dbReference type="ARBA" id="ARBA00015885"/>
    </source>
</evidence>
<evidence type="ECO:0000259" key="16">
    <source>
        <dbReference type="PROSITE" id="PS50227"/>
    </source>
</evidence>
<dbReference type="SUPFAM" id="SSF81321">
    <property type="entry name" value="Family A G protein-coupled receptor-like"/>
    <property type="match status" value="1"/>
</dbReference>
<feature type="transmembrane region" description="Helical" evidence="15">
    <location>
        <begin position="356"/>
        <end position="376"/>
    </location>
</feature>
<evidence type="ECO:0000256" key="2">
    <source>
        <dbReference type="ARBA" id="ARBA00005314"/>
    </source>
</evidence>
<dbReference type="PROSITE" id="PS00649">
    <property type="entry name" value="G_PROTEIN_RECEP_F2_1"/>
    <property type="match status" value="1"/>
</dbReference>
<dbReference type="Pfam" id="PF00002">
    <property type="entry name" value="7tm_2"/>
    <property type="match status" value="1"/>
</dbReference>
<dbReference type="GeneTree" id="ENSGT00940000159898"/>
<comment type="similarity">
    <text evidence="2">Belongs to the G-protein coupled receptor 2 family.</text>
</comment>
<feature type="transmembrane region" description="Helical" evidence="15">
    <location>
        <begin position="463"/>
        <end position="484"/>
    </location>
</feature>
<dbReference type="SMART" id="SM00008">
    <property type="entry name" value="HormR"/>
    <property type="match status" value="1"/>
</dbReference>
<feature type="domain" description="G-protein coupled receptors family 2 profile 1" evidence="16">
    <location>
        <begin position="176"/>
        <end position="260"/>
    </location>
</feature>
<evidence type="ECO:0000256" key="8">
    <source>
        <dbReference type="ARBA" id="ARBA00023040"/>
    </source>
</evidence>
<proteinExistence type="inferred from homology"/>
<organism evidence="18 19">
    <name type="scientific">Eptatretus burgeri</name>
    <name type="common">Inshore hagfish</name>
    <dbReference type="NCBI Taxonomy" id="7764"/>
    <lineage>
        <taxon>Eukaryota</taxon>
        <taxon>Metazoa</taxon>
        <taxon>Chordata</taxon>
        <taxon>Craniata</taxon>
        <taxon>Vertebrata</taxon>
        <taxon>Cyclostomata</taxon>
        <taxon>Myxini</taxon>
        <taxon>Myxiniformes</taxon>
        <taxon>Myxinidae</taxon>
        <taxon>Eptatretinae</taxon>
        <taxon>Eptatretus</taxon>
    </lineage>
</organism>
<feature type="transmembrane region" description="Helical" evidence="15">
    <location>
        <begin position="307"/>
        <end position="328"/>
    </location>
</feature>
<comment type="subcellular location">
    <subcellularLocation>
        <location evidence="1">Cell membrane</location>
        <topology evidence="1">Multi-pass membrane protein</topology>
    </subcellularLocation>
</comment>
<evidence type="ECO:0000256" key="9">
    <source>
        <dbReference type="ARBA" id="ARBA00023136"/>
    </source>
</evidence>
<dbReference type="PANTHER" id="PTHR45620">
    <property type="entry name" value="PDF RECEPTOR-LIKE PROTEIN-RELATED"/>
    <property type="match status" value="1"/>
</dbReference>
<dbReference type="PROSITE" id="PS50261">
    <property type="entry name" value="G_PROTEIN_RECEP_F2_4"/>
    <property type="match status" value="1"/>
</dbReference>
<protein>
    <recommendedName>
        <fullName evidence="3">Calcitonin gene-related peptide type 1 receptor</fullName>
    </recommendedName>
    <alternativeName>
        <fullName evidence="14">Calcitonin receptor-like receptor</fullName>
    </alternativeName>
</protein>
<keyword evidence="11" id="KW-0675">Receptor</keyword>
<dbReference type="CDD" id="cd15274">
    <property type="entry name" value="7tmB1_calcitonin_R"/>
    <property type="match status" value="1"/>
</dbReference>
<dbReference type="InterPro" id="IPR036445">
    <property type="entry name" value="GPCR_2_extracell_dom_sf"/>
</dbReference>
<dbReference type="Proteomes" id="UP000694388">
    <property type="component" value="Unplaced"/>
</dbReference>
<evidence type="ECO:0000256" key="15">
    <source>
        <dbReference type="SAM" id="Phobius"/>
    </source>
</evidence>
<keyword evidence="4" id="KW-1003">Cell membrane</keyword>
<keyword evidence="12" id="KW-0325">Glycoprotein</keyword>
<keyword evidence="8" id="KW-0297">G-protein coupled receptor</keyword>
<accession>A0A8C4QJD3</accession>
<evidence type="ECO:0000256" key="5">
    <source>
        <dbReference type="ARBA" id="ARBA00022692"/>
    </source>
</evidence>
<reference evidence="18" key="2">
    <citation type="submission" date="2025-09" db="UniProtKB">
        <authorList>
            <consortium name="Ensembl"/>
        </authorList>
    </citation>
    <scope>IDENTIFICATION</scope>
</reference>
<keyword evidence="5 15" id="KW-0812">Transmembrane</keyword>
<dbReference type="Pfam" id="PF02793">
    <property type="entry name" value="HRM"/>
    <property type="match status" value="1"/>
</dbReference>
<feature type="domain" description="G-protein coupled receptors family 2 profile 2" evidence="17">
    <location>
        <begin position="270"/>
        <end position="517"/>
    </location>
</feature>
<keyword evidence="10" id="KW-1015">Disulfide bond</keyword>
<feature type="transmembrane region" description="Helical" evidence="15">
    <location>
        <begin position="418"/>
        <end position="442"/>
    </location>
</feature>
<dbReference type="InterPro" id="IPR001879">
    <property type="entry name" value="GPCR_2_extracellular_dom"/>
</dbReference>
<keyword evidence="13" id="KW-0807">Transducer</keyword>
<evidence type="ECO:0000259" key="17">
    <source>
        <dbReference type="PROSITE" id="PS50261"/>
    </source>
</evidence>
<name>A0A8C4QJD3_EPTBU</name>
<evidence type="ECO:0000256" key="1">
    <source>
        <dbReference type="ARBA" id="ARBA00004651"/>
    </source>
</evidence>
<dbReference type="SUPFAM" id="SSF111418">
    <property type="entry name" value="Hormone receptor domain"/>
    <property type="match status" value="1"/>
</dbReference>
<dbReference type="PROSITE" id="PS50227">
    <property type="entry name" value="G_PROTEIN_RECEP_F2_3"/>
    <property type="match status" value="1"/>
</dbReference>
<evidence type="ECO:0000256" key="4">
    <source>
        <dbReference type="ARBA" id="ARBA00022475"/>
    </source>
</evidence>
<evidence type="ECO:0000313" key="18">
    <source>
        <dbReference type="Ensembl" id="ENSEBUP00000016382.1"/>
    </source>
</evidence>
<evidence type="ECO:0000256" key="7">
    <source>
        <dbReference type="ARBA" id="ARBA00022989"/>
    </source>
</evidence>
<dbReference type="InterPro" id="IPR017981">
    <property type="entry name" value="GPCR_2-like_7TM"/>
</dbReference>
<dbReference type="PRINTS" id="PR01350">
    <property type="entry name" value="CTRFAMILY"/>
</dbReference>
<dbReference type="Gene3D" id="1.20.1070.10">
    <property type="entry name" value="Rhodopsin 7-helix transmembrane proteins"/>
    <property type="match status" value="1"/>
</dbReference>
<dbReference type="FunFam" id="1.20.1070.10:FF:000079">
    <property type="entry name" value="Calcitonin gene-related peptide type 1 receptor"/>
    <property type="match status" value="1"/>
</dbReference>
<evidence type="ECO:0000256" key="6">
    <source>
        <dbReference type="ARBA" id="ARBA00022729"/>
    </source>
</evidence>
<dbReference type="PANTHER" id="PTHR45620:SF42">
    <property type="entry name" value="G-PROTEIN COUPLED RECEPTOR SEB-2"/>
    <property type="match status" value="1"/>
</dbReference>
<dbReference type="InterPro" id="IPR000832">
    <property type="entry name" value="GPCR_2_secretin-like"/>
</dbReference>
<feature type="transmembrane region" description="Helical" evidence="15">
    <location>
        <begin position="496"/>
        <end position="516"/>
    </location>
</feature>
<dbReference type="GO" id="GO:0007166">
    <property type="term" value="P:cell surface receptor signaling pathway"/>
    <property type="evidence" value="ECO:0007669"/>
    <property type="project" value="InterPro"/>
</dbReference>
<dbReference type="OMA" id="ECYQKIA"/>
<dbReference type="AlphaFoldDB" id="A0A8C4QJD3"/>
<evidence type="ECO:0000256" key="14">
    <source>
        <dbReference type="ARBA" id="ARBA00030562"/>
    </source>
</evidence>
<keyword evidence="19" id="KW-1185">Reference proteome</keyword>
<dbReference type="InterPro" id="IPR050332">
    <property type="entry name" value="GPCR_2"/>
</dbReference>
<evidence type="ECO:0000313" key="19">
    <source>
        <dbReference type="Proteomes" id="UP000694388"/>
    </source>
</evidence>
<dbReference type="GO" id="GO:0004948">
    <property type="term" value="F:calcitonin receptor activity"/>
    <property type="evidence" value="ECO:0007669"/>
    <property type="project" value="InterPro"/>
</dbReference>
<dbReference type="PRINTS" id="PR00249">
    <property type="entry name" value="GPCRSECRETIN"/>
</dbReference>
<evidence type="ECO:0000256" key="13">
    <source>
        <dbReference type="ARBA" id="ARBA00023224"/>
    </source>
</evidence>
<dbReference type="InterPro" id="IPR003287">
    <property type="entry name" value="GPCR_2_calcitonin_rcpt_fam"/>
</dbReference>
<feature type="transmembrane region" description="Helical" evidence="15">
    <location>
        <begin position="383"/>
        <end position="406"/>
    </location>
</feature>
<keyword evidence="7 15" id="KW-1133">Transmembrane helix</keyword>
<dbReference type="FunFam" id="4.10.1240.10:FF:000011">
    <property type="entry name" value="Calcitonin gene-related peptide type 1 receptor"/>
    <property type="match status" value="1"/>
</dbReference>
<evidence type="ECO:0000256" key="10">
    <source>
        <dbReference type="ARBA" id="ARBA00023157"/>
    </source>
</evidence>
<dbReference type="GO" id="GO:0007189">
    <property type="term" value="P:adenylate cyclase-activating G protein-coupled receptor signaling pathway"/>
    <property type="evidence" value="ECO:0007669"/>
    <property type="project" value="TreeGrafter"/>
</dbReference>
<dbReference type="Gene3D" id="4.10.1240.10">
    <property type="entry name" value="GPCR, family 2, extracellular hormone receptor domain"/>
    <property type="match status" value="2"/>
</dbReference>
<dbReference type="PROSITE" id="PS00650">
    <property type="entry name" value="G_PROTEIN_RECEP_F2_2"/>
    <property type="match status" value="1"/>
</dbReference>
<evidence type="ECO:0000256" key="12">
    <source>
        <dbReference type="ARBA" id="ARBA00023180"/>
    </source>
</evidence>
<dbReference type="GO" id="GO:0005886">
    <property type="term" value="C:plasma membrane"/>
    <property type="evidence" value="ECO:0007669"/>
    <property type="project" value="UniProtKB-SubCell"/>
</dbReference>
<evidence type="ECO:0000256" key="11">
    <source>
        <dbReference type="ARBA" id="ARBA00023170"/>
    </source>
</evidence>
<dbReference type="InterPro" id="IPR017983">
    <property type="entry name" value="GPCR_2_secretin-like_CS"/>
</dbReference>
<dbReference type="Ensembl" id="ENSEBUT00000016958.1">
    <property type="protein sequence ID" value="ENSEBUP00000016382.1"/>
    <property type="gene ID" value="ENSEBUG00000010278.1"/>
</dbReference>
<feature type="transmembrane region" description="Helical" evidence="15">
    <location>
        <begin position="270"/>
        <end position="295"/>
    </location>
</feature>
<keyword evidence="9 15" id="KW-0472">Membrane</keyword>